<dbReference type="SUPFAM" id="SSF88723">
    <property type="entry name" value="PIN domain-like"/>
    <property type="match status" value="1"/>
</dbReference>
<sequence>MSVRRIFIDANIFIEMKDLDALDWQKLFPGVGAICIVVSMHVIKELDKLKNDRTERRRKRARAALHMIDGVPQRGRSILREQPYSLTLEIAFPRLHEWQKYHLLDENDPDDRLVAHLIEDGDGLLVSDDTGIRIKASEYGVMAVEPPASFRLPPEESADRKKVRELTQIIQDLEDRRPRMMLKLGCPSDPIVLVRPLLEPMPDDLQDELVRRILAANPKLRKPQNTIGMHSLSQGPTPVDWVKYELNYASFAERVKQHVASFHEKLNSVPIALEIPFEVINTGRVTLENADVGIRLEGDARLYVDEGENSDDDSGDLRNLQLEFPRAPTVEPSYGLSGVRFGAISSLHIPRIRFPGAVSFEWDIVPDDENARRANLSNKEFRVGKRHSDRIAIIPEGSLPLEVVISFELEAKDLDEAYRRDYPVRIEAADRDWTLGDWERVEAALPDEVRKIG</sequence>
<evidence type="ECO:0000313" key="2">
    <source>
        <dbReference type="EMBL" id="MUZ75299.1"/>
    </source>
</evidence>
<reference evidence="2 3" key="1">
    <citation type="submission" date="2019-12" db="EMBL/GenBank/DDBJ databases">
        <title>Whole-genome sequencing of Allorhizobium vitis.</title>
        <authorList>
            <person name="Gan H.M."/>
            <person name="Szegedi E."/>
            <person name="Burr T."/>
            <person name="Savka M.A."/>
        </authorList>
    </citation>
    <scope>NUCLEOTIDE SEQUENCE [LARGE SCALE GENOMIC DNA]</scope>
    <source>
        <strain evidence="2 3">CG516</strain>
    </source>
</reference>
<feature type="domain" description="PIN" evidence="1">
    <location>
        <begin position="4"/>
        <end position="134"/>
    </location>
</feature>
<dbReference type="SMART" id="SM00670">
    <property type="entry name" value="PINc"/>
    <property type="match status" value="1"/>
</dbReference>
<dbReference type="Gene3D" id="3.40.50.1010">
    <property type="entry name" value="5'-nuclease"/>
    <property type="match status" value="1"/>
</dbReference>
<proteinExistence type="predicted"/>
<evidence type="ECO:0000259" key="1">
    <source>
        <dbReference type="SMART" id="SM00670"/>
    </source>
</evidence>
<dbReference type="Proteomes" id="UP000477951">
    <property type="component" value="Unassembled WGS sequence"/>
</dbReference>
<dbReference type="RefSeq" id="WP_156616042.1">
    <property type="nucleotide sequence ID" value="NZ_WPHR01000026.1"/>
</dbReference>
<comment type="caution">
    <text evidence="2">The sequence shown here is derived from an EMBL/GenBank/DDBJ whole genome shotgun (WGS) entry which is preliminary data.</text>
</comment>
<dbReference type="Pfam" id="PF13638">
    <property type="entry name" value="PIN_4"/>
    <property type="match status" value="1"/>
</dbReference>
<dbReference type="InterPro" id="IPR002716">
    <property type="entry name" value="PIN_dom"/>
</dbReference>
<gene>
    <name evidence="2" type="ORF">GOZ90_21660</name>
</gene>
<protein>
    <recommendedName>
        <fullName evidence="1">PIN domain-containing protein</fullName>
    </recommendedName>
</protein>
<dbReference type="EMBL" id="WPHR01000026">
    <property type="protein sequence ID" value="MUZ75299.1"/>
    <property type="molecule type" value="Genomic_DNA"/>
</dbReference>
<accession>A0A6L6VLY3</accession>
<organism evidence="2 3">
    <name type="scientific">Agrobacterium vitis</name>
    <name type="common">Rhizobium vitis</name>
    <dbReference type="NCBI Taxonomy" id="373"/>
    <lineage>
        <taxon>Bacteria</taxon>
        <taxon>Pseudomonadati</taxon>
        <taxon>Pseudomonadota</taxon>
        <taxon>Alphaproteobacteria</taxon>
        <taxon>Hyphomicrobiales</taxon>
        <taxon>Rhizobiaceae</taxon>
        <taxon>Rhizobium/Agrobacterium group</taxon>
        <taxon>Agrobacterium</taxon>
    </lineage>
</organism>
<name>A0A6L6VLY3_AGRVI</name>
<evidence type="ECO:0000313" key="3">
    <source>
        <dbReference type="Proteomes" id="UP000477951"/>
    </source>
</evidence>
<dbReference type="AlphaFoldDB" id="A0A6L6VLY3"/>
<dbReference type="InterPro" id="IPR029060">
    <property type="entry name" value="PIN-like_dom_sf"/>
</dbReference>